<name>A0A0G1BHF2_9BACT</name>
<proteinExistence type="predicted"/>
<protein>
    <submittedName>
        <fullName evidence="1">Uncharacterized protein</fullName>
    </submittedName>
</protein>
<reference evidence="1 2" key="1">
    <citation type="journal article" date="2015" name="Nature">
        <title>rRNA introns, odd ribosomes, and small enigmatic genomes across a large radiation of phyla.</title>
        <authorList>
            <person name="Brown C.T."/>
            <person name="Hug L.A."/>
            <person name="Thomas B.C."/>
            <person name="Sharon I."/>
            <person name="Castelle C.J."/>
            <person name="Singh A."/>
            <person name="Wilkins M.J."/>
            <person name="Williams K.H."/>
            <person name="Banfield J.F."/>
        </authorList>
    </citation>
    <scope>NUCLEOTIDE SEQUENCE [LARGE SCALE GENOMIC DNA]</scope>
</reference>
<comment type="caution">
    <text evidence="1">The sequence shown here is derived from an EMBL/GenBank/DDBJ whole genome shotgun (WGS) entry which is preliminary data.</text>
</comment>
<sequence>MTHVEQRFEQYHTPEFAHCTKALQMLLDVVQRDGYLQISTDLNTFGAITQELFNVAQGYAQDTPEEFPYPQEKSLLSLFDQGVVSQFVTALTQWEKVLLDPRQSTRNTNTPEDASVRIVTEQDIDVFATHINVTSQSLTKVKEKFAAYGDIEKMAISVSFWVLQEATDALVQRISLLAAFVKITSQNIYTIADVQHILAGDIATYSDAQLSATVRYLMDNGEGFALANTVYEHLRIEALYKKVQYTWTEAFFLTAFLHVPFTYFDQLDWMYQEFWIKFYALRAQTAGIPITYVFQKHLYYETNNLADFALQNIFLFYALDENEEVMLLHPESGPTILKDLLHDYMRRLGDKFSDGYLREAYIDEHIAQSPSKGIMKHVLRKMLYLYSHLKTADLIEKNRGSEVTEKDVYENQLVHLLTWWMNEDFWPLIAEYFTTSHTPPAVVPLKIFLSQIQAHESLEQADRQDKIIRFSEFLRSAHILQEVEDLLVYNEQTGAFEWNDEVLVSSR</sequence>
<evidence type="ECO:0000313" key="2">
    <source>
        <dbReference type="Proteomes" id="UP000033867"/>
    </source>
</evidence>
<dbReference type="Proteomes" id="UP000033867">
    <property type="component" value="Unassembled WGS sequence"/>
</dbReference>
<accession>A0A0G1BHF2</accession>
<dbReference type="AlphaFoldDB" id="A0A0G1BHF2"/>
<organism evidence="1 2">
    <name type="scientific">Candidatus Magasanikbacteria bacterium GW2011_GWE2_42_7</name>
    <dbReference type="NCBI Taxonomy" id="1619052"/>
    <lineage>
        <taxon>Bacteria</taxon>
        <taxon>Candidatus Magasanikiibacteriota</taxon>
    </lineage>
</organism>
<evidence type="ECO:0000313" key="1">
    <source>
        <dbReference type="EMBL" id="KKS72609.1"/>
    </source>
</evidence>
<gene>
    <name evidence="1" type="ORF">UV42_C0006G0009</name>
</gene>
<dbReference type="EMBL" id="LCEK01000006">
    <property type="protein sequence ID" value="KKS72609.1"/>
    <property type="molecule type" value="Genomic_DNA"/>
</dbReference>